<comment type="caution">
    <text evidence="2">The sequence shown here is derived from an EMBL/GenBank/DDBJ whole genome shotgun (WGS) entry which is preliminary data.</text>
</comment>
<feature type="signal peptide" evidence="1">
    <location>
        <begin position="1"/>
        <end position="24"/>
    </location>
</feature>
<sequence>MRCKRIGHSLLLLLTWHIPESHRAFDCERSVPPQQKPPCSVGVQFLMVIDHISIQLSQGSVCEAVLDCSANPIINSGCDKKYSTCIPKMLSTRNRLCQELPTSFVSHFNTQQAVIFASFRKGTKYIDTGIDRFLLLTVSCWKVTF</sequence>
<protein>
    <submittedName>
        <fullName evidence="2">Uncharacterized protein</fullName>
    </submittedName>
</protein>
<keyword evidence="3" id="KW-1185">Reference proteome</keyword>
<accession>A0A9D3X1S1</accession>
<keyword evidence="1" id="KW-0732">Signal</keyword>
<dbReference type="AlphaFoldDB" id="A0A9D3X1S1"/>
<name>A0A9D3X1S1_9SAUR</name>
<proteinExistence type="predicted"/>
<evidence type="ECO:0000256" key="1">
    <source>
        <dbReference type="SAM" id="SignalP"/>
    </source>
</evidence>
<organism evidence="2 3">
    <name type="scientific">Mauremys mutica</name>
    <name type="common">yellowpond turtle</name>
    <dbReference type="NCBI Taxonomy" id="74926"/>
    <lineage>
        <taxon>Eukaryota</taxon>
        <taxon>Metazoa</taxon>
        <taxon>Chordata</taxon>
        <taxon>Craniata</taxon>
        <taxon>Vertebrata</taxon>
        <taxon>Euteleostomi</taxon>
        <taxon>Archelosauria</taxon>
        <taxon>Testudinata</taxon>
        <taxon>Testudines</taxon>
        <taxon>Cryptodira</taxon>
        <taxon>Durocryptodira</taxon>
        <taxon>Testudinoidea</taxon>
        <taxon>Geoemydidae</taxon>
        <taxon>Geoemydinae</taxon>
        <taxon>Mauremys</taxon>
    </lineage>
</organism>
<gene>
    <name evidence="2" type="ORF">KIL84_006899</name>
</gene>
<feature type="chain" id="PRO_5039271480" evidence="1">
    <location>
        <begin position="25"/>
        <end position="145"/>
    </location>
</feature>
<evidence type="ECO:0000313" key="2">
    <source>
        <dbReference type="EMBL" id="KAH1171281.1"/>
    </source>
</evidence>
<evidence type="ECO:0000313" key="3">
    <source>
        <dbReference type="Proteomes" id="UP000827986"/>
    </source>
</evidence>
<dbReference type="Proteomes" id="UP000827986">
    <property type="component" value="Unassembled WGS sequence"/>
</dbReference>
<dbReference type="EMBL" id="JAHDVG010000483">
    <property type="protein sequence ID" value="KAH1171281.1"/>
    <property type="molecule type" value="Genomic_DNA"/>
</dbReference>
<reference evidence="2" key="1">
    <citation type="submission" date="2021-09" db="EMBL/GenBank/DDBJ databases">
        <title>The genome of Mauremys mutica provides insights into the evolution of semi-aquatic lifestyle.</title>
        <authorList>
            <person name="Gong S."/>
            <person name="Gao Y."/>
        </authorList>
    </citation>
    <scope>NUCLEOTIDE SEQUENCE</scope>
    <source>
        <strain evidence="2">MM-2020</strain>
        <tissue evidence="2">Muscle</tissue>
    </source>
</reference>